<dbReference type="InterPro" id="IPR040217">
    <property type="entry name" value="ACR1-12"/>
</dbReference>
<dbReference type="GO" id="GO:0016597">
    <property type="term" value="F:amino acid binding"/>
    <property type="evidence" value="ECO:0007669"/>
    <property type="project" value="UniProtKB-UniRule"/>
</dbReference>
<gene>
    <name evidence="3" type="ORF">SVIM_LOCUS204945</name>
</gene>
<dbReference type="PANTHER" id="PTHR31096:SF7">
    <property type="entry name" value="ACT DOMAIN-CONTAINING PROTEIN ACR1"/>
    <property type="match status" value="1"/>
</dbReference>
<proteinExistence type="predicted"/>
<accession>A0A6N2LDQ5</accession>
<dbReference type="InterPro" id="IPR045865">
    <property type="entry name" value="ACT-like_dom_sf"/>
</dbReference>
<dbReference type="PANTHER" id="PTHR31096">
    <property type="entry name" value="ACT DOMAIN-CONTAINING PROTEIN ACR4-RELATED"/>
    <property type="match status" value="1"/>
</dbReference>
<keyword evidence="1 2" id="KW-0677">Repeat</keyword>
<dbReference type="AlphaFoldDB" id="A0A6N2LDQ5"/>
<dbReference type="CDD" id="cd04895">
    <property type="entry name" value="ACT_ACR_1"/>
    <property type="match status" value="1"/>
</dbReference>
<protein>
    <recommendedName>
        <fullName evidence="2">ACT domain-containing protein ACR</fullName>
    </recommendedName>
    <alternativeName>
        <fullName evidence="2">Protein ACT DOMAIN REPEATS</fullName>
    </alternativeName>
</protein>
<dbReference type="SUPFAM" id="SSF55021">
    <property type="entry name" value="ACT-like"/>
    <property type="match status" value="1"/>
</dbReference>
<sequence length="147" mass="16725">MKTTYQPYIDPEYESLIERIYPPRVCIDNETYQDRTLVKADSANKHGILLEMVQFLTDLDLVISKSYISSDGGWFMDVFHVTDQLGNKLTDESLILYIQEEKGGVKGIATCLSREGRPTTRVNRAHGPGDSWDRPAWSSFRNIGCAF</sequence>
<evidence type="ECO:0000256" key="1">
    <source>
        <dbReference type="ARBA" id="ARBA00022737"/>
    </source>
</evidence>
<reference evidence="3" key="1">
    <citation type="submission" date="2019-03" db="EMBL/GenBank/DDBJ databases">
        <authorList>
            <person name="Mank J."/>
            <person name="Almeida P."/>
        </authorList>
    </citation>
    <scope>NUCLEOTIDE SEQUENCE</scope>
    <source>
        <strain evidence="3">78183</strain>
    </source>
</reference>
<dbReference type="EMBL" id="CAADRP010001335">
    <property type="protein sequence ID" value="VFU38058.1"/>
    <property type="molecule type" value="Genomic_DNA"/>
</dbReference>
<organism evidence="3">
    <name type="scientific">Salix viminalis</name>
    <name type="common">Common osier</name>
    <name type="synonym">Basket willow</name>
    <dbReference type="NCBI Taxonomy" id="40686"/>
    <lineage>
        <taxon>Eukaryota</taxon>
        <taxon>Viridiplantae</taxon>
        <taxon>Streptophyta</taxon>
        <taxon>Embryophyta</taxon>
        <taxon>Tracheophyta</taxon>
        <taxon>Spermatophyta</taxon>
        <taxon>Magnoliopsida</taxon>
        <taxon>eudicotyledons</taxon>
        <taxon>Gunneridae</taxon>
        <taxon>Pentapetalae</taxon>
        <taxon>rosids</taxon>
        <taxon>fabids</taxon>
        <taxon>Malpighiales</taxon>
        <taxon>Salicaceae</taxon>
        <taxon>Saliceae</taxon>
        <taxon>Salix</taxon>
    </lineage>
</organism>
<comment type="function">
    <text evidence="2">Binds amino acids.</text>
</comment>
<evidence type="ECO:0000256" key="2">
    <source>
        <dbReference type="RuleBase" id="RU369043"/>
    </source>
</evidence>
<name>A0A6N2LDQ5_SALVM</name>
<evidence type="ECO:0000313" key="3">
    <source>
        <dbReference type="EMBL" id="VFU38058.1"/>
    </source>
</evidence>